<dbReference type="InterPro" id="IPR000758">
    <property type="entry name" value="Enterovir_OMP"/>
</dbReference>
<sequence>MKKHLIAIAALAALAAPLAQAQDTGDWIVRGRALHLDSRNKDTTGLDLSINNKTFPEVDISYFFTPNLAAELVLTYPQKHDLRSKGTNIGTLKHLPPTLSLQYHVTGLQGFRPYVGAGINYTRFSNLDLPAGVDVDKNSFGFAFGAGVDIPLQGGWLLNVDVKKAHIHADVSAGGKDLGTLKVDPTLFSVGVGYRF</sequence>
<keyword evidence="4" id="KW-1185">Reference proteome</keyword>
<protein>
    <submittedName>
        <fullName evidence="3">OmpW family outer membrane protein</fullName>
    </submittedName>
</protein>
<evidence type="ECO:0000256" key="1">
    <source>
        <dbReference type="ARBA" id="ARBA00004442"/>
    </source>
</evidence>
<dbReference type="EMBL" id="JAXOJX010000085">
    <property type="protein sequence ID" value="MDZ5460851.1"/>
    <property type="molecule type" value="Genomic_DNA"/>
</dbReference>
<feature type="chain" id="PRO_5045804776" evidence="2">
    <location>
        <begin position="22"/>
        <end position="196"/>
    </location>
</feature>
<comment type="caution">
    <text evidence="3">The sequence shown here is derived from an EMBL/GenBank/DDBJ whole genome shotgun (WGS) entry which is preliminary data.</text>
</comment>
<proteinExistence type="predicted"/>
<dbReference type="PANTHER" id="PTHR36920">
    <property type="match status" value="1"/>
</dbReference>
<accession>A0ABU5IPM1</accession>
<keyword evidence="2" id="KW-0732">Signal</keyword>
<comment type="subcellular location">
    <subcellularLocation>
        <location evidence="1">Cell outer membrane</location>
    </subcellularLocation>
</comment>
<feature type="signal peptide" evidence="2">
    <location>
        <begin position="1"/>
        <end position="21"/>
    </location>
</feature>
<dbReference type="InterPro" id="IPR011250">
    <property type="entry name" value="OMP/PagP_B-barrel"/>
</dbReference>
<dbReference type="Pfam" id="PF03922">
    <property type="entry name" value="OmpW"/>
    <property type="match status" value="1"/>
</dbReference>
<reference evidence="3 4" key="1">
    <citation type="submission" date="2023-11" db="EMBL/GenBank/DDBJ databases">
        <title>Draft genome of Azohydromonas lata strain H1 (DSM1123), a polyhydroxyalkanoate producer.</title>
        <authorList>
            <person name="Traversa D."/>
            <person name="D'Addabbo P."/>
            <person name="Pazzani C."/>
            <person name="Manzari C."/>
            <person name="Chiara M."/>
            <person name="Scrascia M."/>
        </authorList>
    </citation>
    <scope>NUCLEOTIDE SEQUENCE [LARGE SCALE GENOMIC DNA]</scope>
    <source>
        <strain evidence="3 4">H1</strain>
    </source>
</reference>
<evidence type="ECO:0000256" key="2">
    <source>
        <dbReference type="SAM" id="SignalP"/>
    </source>
</evidence>
<dbReference type="InterPro" id="IPR005618">
    <property type="entry name" value="OMPW"/>
</dbReference>
<dbReference type="PANTHER" id="PTHR36920:SF1">
    <property type="entry name" value="OUTER MEMBRANE PROTEIN W"/>
    <property type="match status" value="1"/>
</dbReference>
<gene>
    <name evidence="3" type="ORF">SM757_30170</name>
</gene>
<evidence type="ECO:0000313" key="3">
    <source>
        <dbReference type="EMBL" id="MDZ5460851.1"/>
    </source>
</evidence>
<dbReference type="PROSITE" id="PS00695">
    <property type="entry name" value="ENT_VIR_OMP_2"/>
    <property type="match status" value="1"/>
</dbReference>
<name>A0ABU5IPM1_9BURK</name>
<dbReference type="SUPFAM" id="SSF56925">
    <property type="entry name" value="OMPA-like"/>
    <property type="match status" value="1"/>
</dbReference>
<dbReference type="Gene3D" id="2.40.160.20">
    <property type="match status" value="1"/>
</dbReference>
<evidence type="ECO:0000313" key="4">
    <source>
        <dbReference type="Proteomes" id="UP001293718"/>
    </source>
</evidence>
<dbReference type="Proteomes" id="UP001293718">
    <property type="component" value="Unassembled WGS sequence"/>
</dbReference>
<organism evidence="3 4">
    <name type="scientific">Azohydromonas lata</name>
    <dbReference type="NCBI Taxonomy" id="45677"/>
    <lineage>
        <taxon>Bacteria</taxon>
        <taxon>Pseudomonadati</taxon>
        <taxon>Pseudomonadota</taxon>
        <taxon>Betaproteobacteria</taxon>
        <taxon>Burkholderiales</taxon>
        <taxon>Sphaerotilaceae</taxon>
        <taxon>Azohydromonas</taxon>
    </lineage>
</organism>
<dbReference type="RefSeq" id="WP_322468170.1">
    <property type="nucleotide sequence ID" value="NZ_JAXOJX010000085.1"/>
</dbReference>